<dbReference type="InterPro" id="IPR001940">
    <property type="entry name" value="Peptidase_S1C"/>
</dbReference>
<dbReference type="Pfam" id="PF13365">
    <property type="entry name" value="Trypsin_2"/>
    <property type="match status" value="1"/>
</dbReference>
<feature type="compositionally biased region" description="Low complexity" evidence="3">
    <location>
        <begin position="31"/>
        <end position="48"/>
    </location>
</feature>
<evidence type="ECO:0000313" key="5">
    <source>
        <dbReference type="EMBL" id="SHG34918.1"/>
    </source>
</evidence>
<feature type="region of interest" description="Disordered" evidence="3">
    <location>
        <begin position="1"/>
        <end position="133"/>
    </location>
</feature>
<dbReference type="SUPFAM" id="SSF50156">
    <property type="entry name" value="PDZ domain-like"/>
    <property type="match status" value="1"/>
</dbReference>
<evidence type="ECO:0000313" key="6">
    <source>
        <dbReference type="Proteomes" id="UP000184501"/>
    </source>
</evidence>
<dbReference type="InterPro" id="IPR051201">
    <property type="entry name" value="Chloro_Bact_Ser_Proteases"/>
</dbReference>
<keyword evidence="1 5" id="KW-0645">Protease</keyword>
<dbReference type="Proteomes" id="UP000184501">
    <property type="component" value="Unassembled WGS sequence"/>
</dbReference>
<dbReference type="Pfam" id="PF13180">
    <property type="entry name" value="PDZ_2"/>
    <property type="match status" value="1"/>
</dbReference>
<protein>
    <submittedName>
        <fullName evidence="5">Serine protease, S1-C subfamily, contains C-terminal PDZ domain</fullName>
    </submittedName>
</protein>
<keyword evidence="6" id="KW-1185">Reference proteome</keyword>
<dbReference type="PROSITE" id="PS50106">
    <property type="entry name" value="PDZ"/>
    <property type="match status" value="1"/>
</dbReference>
<organism evidence="5 6">
    <name type="scientific">Streptoalloteichus hindustanus</name>
    <dbReference type="NCBI Taxonomy" id="2017"/>
    <lineage>
        <taxon>Bacteria</taxon>
        <taxon>Bacillati</taxon>
        <taxon>Actinomycetota</taxon>
        <taxon>Actinomycetes</taxon>
        <taxon>Pseudonocardiales</taxon>
        <taxon>Pseudonocardiaceae</taxon>
        <taxon>Streptoalloteichus</taxon>
    </lineage>
</organism>
<dbReference type="STRING" id="2017.SAMN05444320_108112"/>
<reference evidence="5 6" key="1">
    <citation type="submission" date="2016-11" db="EMBL/GenBank/DDBJ databases">
        <authorList>
            <person name="Jaros S."/>
            <person name="Januszkiewicz K."/>
            <person name="Wedrychowicz H."/>
        </authorList>
    </citation>
    <scope>NUCLEOTIDE SEQUENCE [LARGE SCALE GENOMIC DNA]</scope>
    <source>
        <strain evidence="5 6">DSM 44523</strain>
    </source>
</reference>
<evidence type="ECO:0000256" key="2">
    <source>
        <dbReference type="ARBA" id="ARBA00022801"/>
    </source>
</evidence>
<dbReference type="InterPro" id="IPR036034">
    <property type="entry name" value="PDZ_sf"/>
</dbReference>
<dbReference type="OrthoDB" id="9758917at2"/>
<dbReference type="PANTHER" id="PTHR43343:SF3">
    <property type="entry name" value="PROTEASE DO-LIKE 8, CHLOROPLASTIC"/>
    <property type="match status" value="1"/>
</dbReference>
<dbReference type="GO" id="GO:0004252">
    <property type="term" value="F:serine-type endopeptidase activity"/>
    <property type="evidence" value="ECO:0007669"/>
    <property type="project" value="InterPro"/>
</dbReference>
<feature type="compositionally biased region" description="Pro residues" evidence="3">
    <location>
        <begin position="1"/>
        <end position="11"/>
    </location>
</feature>
<dbReference type="Gene3D" id="2.30.42.10">
    <property type="match status" value="1"/>
</dbReference>
<dbReference type="InterPro" id="IPR001478">
    <property type="entry name" value="PDZ"/>
</dbReference>
<evidence type="ECO:0000259" key="4">
    <source>
        <dbReference type="PROSITE" id="PS50106"/>
    </source>
</evidence>
<evidence type="ECO:0000256" key="3">
    <source>
        <dbReference type="SAM" id="MobiDB-lite"/>
    </source>
</evidence>
<evidence type="ECO:0000256" key="1">
    <source>
        <dbReference type="ARBA" id="ARBA00022670"/>
    </source>
</evidence>
<dbReference type="InterPro" id="IPR009003">
    <property type="entry name" value="Peptidase_S1_PA"/>
</dbReference>
<feature type="domain" description="PDZ" evidence="4">
    <location>
        <begin position="443"/>
        <end position="526"/>
    </location>
</feature>
<dbReference type="PANTHER" id="PTHR43343">
    <property type="entry name" value="PEPTIDASE S12"/>
    <property type="match status" value="1"/>
</dbReference>
<dbReference type="EMBL" id="FQVN01000008">
    <property type="protein sequence ID" value="SHG34918.1"/>
    <property type="molecule type" value="Genomic_DNA"/>
</dbReference>
<dbReference type="SMART" id="SM00228">
    <property type="entry name" value="PDZ"/>
    <property type="match status" value="1"/>
</dbReference>
<sequence>MSQQPPSPHQPEPAARAEQPGPAAPTPPTVPSASDSADPGQGDASAARPRLRPRPVAKPPVDPAQAAVFARPRDVSGAFAPRREQGERNGLLLTPPPPEVLQKAFRRPAGSEDLLQRPPGSRPGGERPGTEPAFWDEEAERDPWRDPAAAAVLGPPAVDTAEPAEDDARARAEGARLSLRELVLGRRVRPSALAALFGAALLVGTLGGFLGRLTAEEGSPLTSPNVTLAEVAPGKERPAGSVADVAGRVLPAVVSIEVVVGSGGSTGSGVVIDGGGYVLTNNHVVADAAKGDAAKVFVVFHDGNRTQARIVGRDPKTDLAVLKVEVRNPTVIQLGKSADLRVGDGVIAIGSPLGLASTVTEGIVSAVNRAVRLEGEGGGPVVINAVQTDAAINHGNSGGALVDSRGALVGINTAIRTASEGGGSVGIGFAIPVDDARRIAEELIRSGQVKHAELGVNTKTVMDGSGSGAQVQNVRQGSAAAEAGIAEGDIITKLGDRRVQSADDLVVAEHQQRIGQRVPVQLVRQGRQMTLEAALKSD</sequence>
<dbReference type="GO" id="GO:0006508">
    <property type="term" value="P:proteolysis"/>
    <property type="evidence" value="ECO:0007669"/>
    <property type="project" value="UniProtKB-KW"/>
</dbReference>
<accession>A0A1M5J2T1</accession>
<gene>
    <name evidence="5" type="ORF">SAMN05444320_108112</name>
</gene>
<dbReference type="RefSeq" id="WP_083960084.1">
    <property type="nucleotide sequence ID" value="NZ_FQVN01000008.1"/>
</dbReference>
<name>A0A1M5J2T1_STRHI</name>
<proteinExistence type="predicted"/>
<keyword evidence="2" id="KW-0378">Hydrolase</keyword>
<dbReference type="PRINTS" id="PR00834">
    <property type="entry name" value="PROTEASES2C"/>
</dbReference>
<dbReference type="SUPFAM" id="SSF50494">
    <property type="entry name" value="Trypsin-like serine proteases"/>
    <property type="match status" value="1"/>
</dbReference>
<dbReference type="AlphaFoldDB" id="A0A1M5J2T1"/>
<dbReference type="Gene3D" id="2.40.10.120">
    <property type="match status" value="1"/>
</dbReference>